<dbReference type="Proteomes" id="UP000198427">
    <property type="component" value="Unassembled WGS sequence"/>
</dbReference>
<keyword evidence="3" id="KW-1185">Reference proteome</keyword>
<dbReference type="EMBL" id="FZNZ01000031">
    <property type="protein sequence ID" value="SNS03310.1"/>
    <property type="molecule type" value="Genomic_DNA"/>
</dbReference>
<proteinExistence type="predicted"/>
<keyword evidence="1" id="KW-0732">Signal</keyword>
<feature type="chain" id="PRO_5041656290" description="Fimbrillin family protein" evidence="1">
    <location>
        <begin position="20"/>
        <end position="513"/>
    </location>
</feature>
<evidence type="ECO:0000313" key="3">
    <source>
        <dbReference type="Proteomes" id="UP000198427"/>
    </source>
</evidence>
<dbReference type="AlphaFoldDB" id="A0AA94LL72"/>
<accession>A0AA94LL72</accession>
<evidence type="ECO:0008006" key="4">
    <source>
        <dbReference type="Google" id="ProtNLM"/>
    </source>
</evidence>
<sequence>MKTNRILSFFLLCAGALMIASCSNENITGNSVEENNKEAKGIVFTSIGDNVTRDTPNTRTSISHIIGNGATAYWSTGDKIWVKATDGNFKQSAAGVLNANKTRGDFSLSTGTYVNQCDVHYTGLNSSNGNSVTIASTQNQTTPNDFSHAGESGDCGSAKATGDGTNFTFKLNHKAAYLCFLPQSPSSTFANCTLSKVEVISDNAIAGDFDFTTGSLGTTPTANGSNTITLNTTNFPLTNTSASAETNASYMVIAPGTHKLVIKYWIHSNVDNIDGTVTKVIDSRSYSAGNIYDVSSNLDTRVYHEKYYMWDAAVGEDYWKGFESSMPLVLGGHDENYPKTNADSRWYRETSFPSVAEQSAKDCPNINEITWYINDGDIHWDSSELFYQLGHFYKGGAWILKKDNIAGYSSTIASDGIDYRTYTTPCTINKTPIAGTPNSADITKYFFKPALGHYYLGTLWHLVGIIGQDVGLRTSSLCPDPQQRSYILQINSGSARVDIGDYCDNGVPIWKAE</sequence>
<dbReference type="RefSeq" id="WP_141240423.1">
    <property type="nucleotide sequence ID" value="NZ_CP023864.1"/>
</dbReference>
<dbReference type="PROSITE" id="PS51257">
    <property type="entry name" value="PROKAR_LIPOPROTEIN"/>
    <property type="match status" value="1"/>
</dbReference>
<gene>
    <name evidence="2" type="ORF">SAMN06265364_1312</name>
</gene>
<evidence type="ECO:0000313" key="2">
    <source>
        <dbReference type="EMBL" id="SNS03310.1"/>
    </source>
</evidence>
<organism evidence="2 3">
    <name type="scientific">Prevotella jejuni</name>
    <dbReference type="NCBI Taxonomy" id="1177574"/>
    <lineage>
        <taxon>Bacteria</taxon>
        <taxon>Pseudomonadati</taxon>
        <taxon>Bacteroidota</taxon>
        <taxon>Bacteroidia</taxon>
        <taxon>Bacteroidales</taxon>
        <taxon>Prevotellaceae</taxon>
        <taxon>Prevotella</taxon>
    </lineage>
</organism>
<reference evidence="2 3" key="1">
    <citation type="submission" date="2017-06" db="EMBL/GenBank/DDBJ databases">
        <authorList>
            <person name="Varghese N."/>
            <person name="Submissions S."/>
        </authorList>
    </citation>
    <scope>NUCLEOTIDE SEQUENCE [LARGE SCALE GENOMIC DNA]</scope>
    <source>
        <strain evidence="2 3">DSM 26989</strain>
    </source>
</reference>
<name>A0AA94LL72_9BACT</name>
<protein>
    <recommendedName>
        <fullName evidence="4">Fimbrillin family protein</fullName>
    </recommendedName>
</protein>
<comment type="caution">
    <text evidence="2">The sequence shown here is derived from an EMBL/GenBank/DDBJ whole genome shotgun (WGS) entry which is preliminary data.</text>
</comment>
<dbReference type="GeneID" id="94030367"/>
<feature type="signal peptide" evidence="1">
    <location>
        <begin position="1"/>
        <end position="19"/>
    </location>
</feature>
<dbReference type="CDD" id="cd13120">
    <property type="entry name" value="BF2867_like_N"/>
    <property type="match status" value="1"/>
</dbReference>
<evidence type="ECO:0000256" key="1">
    <source>
        <dbReference type="SAM" id="SignalP"/>
    </source>
</evidence>